<feature type="binding site" evidence="3">
    <location>
        <position position="169"/>
    </location>
    <ligand>
        <name>anthranilate</name>
        <dbReference type="ChEBI" id="CHEBI:16567"/>
        <label>2</label>
    </ligand>
</feature>
<feature type="binding site" evidence="3">
    <location>
        <begin position="86"/>
        <end position="87"/>
    </location>
    <ligand>
        <name>5-phospho-alpha-D-ribose 1-diphosphate</name>
        <dbReference type="ChEBI" id="CHEBI:58017"/>
    </ligand>
</feature>
<comment type="cofactor">
    <cofactor evidence="3">
        <name>Mg(2+)</name>
        <dbReference type="ChEBI" id="CHEBI:18420"/>
    </cofactor>
    <text evidence="3">Binds 2 magnesium ions per monomer.</text>
</comment>
<evidence type="ECO:0000256" key="2">
    <source>
        <dbReference type="ARBA" id="ARBA00022679"/>
    </source>
</evidence>
<dbReference type="EMBL" id="FMXO01000003">
    <property type="protein sequence ID" value="SDB14443.1"/>
    <property type="molecule type" value="Genomic_DNA"/>
</dbReference>
<comment type="pathway">
    <text evidence="3">Amino-acid biosynthesis; L-tryptophan biosynthesis; L-tryptophan from chorismate: step 2/5.</text>
</comment>
<dbReference type="STRING" id="617002.SAMN05660653_00722"/>
<evidence type="ECO:0000259" key="4">
    <source>
        <dbReference type="Pfam" id="PF00591"/>
    </source>
</evidence>
<keyword evidence="3" id="KW-0822">Tryptophan biosynthesis</keyword>
<dbReference type="GO" id="GO:0004048">
    <property type="term" value="F:anthranilate phosphoribosyltransferase activity"/>
    <property type="evidence" value="ECO:0007669"/>
    <property type="project" value="UniProtKB-UniRule"/>
</dbReference>
<dbReference type="NCBIfam" id="TIGR01245">
    <property type="entry name" value="trpD"/>
    <property type="match status" value="1"/>
</dbReference>
<feature type="binding site" evidence="3">
    <location>
        <position position="229"/>
    </location>
    <ligand>
        <name>Mg(2+)</name>
        <dbReference type="ChEBI" id="CHEBI:18420"/>
        <label>2</label>
    </ligand>
</feature>
<dbReference type="Gene3D" id="1.20.970.10">
    <property type="entry name" value="Transferase, Pyrimidine Nucleoside Phosphorylase, Chain C"/>
    <property type="match status" value="1"/>
</dbReference>
<feature type="domain" description="Glycosyl transferase family 3" evidence="4">
    <location>
        <begin position="78"/>
        <end position="325"/>
    </location>
</feature>
<feature type="binding site" evidence="3">
    <location>
        <begin position="93"/>
        <end position="96"/>
    </location>
    <ligand>
        <name>5-phospho-alpha-D-ribose 1-diphosphate</name>
        <dbReference type="ChEBI" id="CHEBI:58017"/>
    </ligand>
</feature>
<protein>
    <recommendedName>
        <fullName evidence="3">Anthranilate phosphoribosyltransferase</fullName>
        <ecNumber evidence="3">2.4.2.18</ecNumber>
    </recommendedName>
</protein>
<dbReference type="Pfam" id="PF00591">
    <property type="entry name" value="Glycos_transf_3"/>
    <property type="match status" value="1"/>
</dbReference>
<keyword evidence="3" id="KW-0057">Aromatic amino acid biosynthesis</keyword>
<comment type="similarity">
    <text evidence="3">Belongs to the anthranilate phosphoribosyltransferase family.</text>
</comment>
<reference evidence="6 7" key="1">
    <citation type="submission" date="2016-10" db="EMBL/GenBank/DDBJ databases">
        <authorList>
            <person name="de Groot N.N."/>
        </authorList>
    </citation>
    <scope>NUCLEOTIDE SEQUENCE [LARGE SCALE GENOMIC DNA]</scope>
    <source>
        <strain evidence="6 7">ASO4-2</strain>
    </source>
</reference>
<dbReference type="SUPFAM" id="SSF52418">
    <property type="entry name" value="Nucleoside phosphorylase/phosphoribosyltransferase catalytic domain"/>
    <property type="match status" value="1"/>
</dbReference>
<dbReference type="UniPathway" id="UPA00035">
    <property type="reaction ID" value="UER00041"/>
</dbReference>
<comment type="function">
    <text evidence="3">Catalyzes the transfer of the phosphoribosyl group of 5-phosphorylribose-1-pyrophosphate (PRPP) to anthranilate to yield N-(5'-phosphoribosyl)-anthranilate (PRA).</text>
</comment>
<accession>A0A1G6B1S8</accession>
<keyword evidence="1 3" id="KW-0328">Glycosyltransferase</keyword>
<dbReference type="PANTHER" id="PTHR43285:SF2">
    <property type="entry name" value="ANTHRANILATE PHOSPHORIBOSYLTRANSFERASE"/>
    <property type="match status" value="1"/>
</dbReference>
<feature type="domain" description="Glycosyl transferase family 3 N-terminal" evidence="5">
    <location>
        <begin position="7"/>
        <end position="68"/>
    </location>
</feature>
<keyword evidence="2 3" id="KW-0808">Transferase</keyword>
<dbReference type="EC" id="2.4.2.18" evidence="3"/>
<evidence type="ECO:0000259" key="5">
    <source>
        <dbReference type="Pfam" id="PF02885"/>
    </source>
</evidence>
<feature type="binding site" evidence="3">
    <location>
        <position position="95"/>
    </location>
    <ligand>
        <name>Mg(2+)</name>
        <dbReference type="ChEBI" id="CHEBI:18420"/>
        <label>1</label>
    </ligand>
</feature>
<name>A0A1G6B1S8_9BACT</name>
<feature type="binding site" evidence="3">
    <location>
        <position position="228"/>
    </location>
    <ligand>
        <name>Mg(2+)</name>
        <dbReference type="ChEBI" id="CHEBI:18420"/>
        <label>2</label>
    </ligand>
</feature>
<feature type="binding site" evidence="3">
    <location>
        <position position="91"/>
    </location>
    <ligand>
        <name>5-phospho-alpha-D-ribose 1-diphosphate</name>
        <dbReference type="ChEBI" id="CHEBI:58017"/>
    </ligand>
</feature>
<sequence length="333" mass="35455">MTDSVNDILEQLARRQPLTDIQADRIFNALLQGELGPAQAGAFLMGLRAKGEDSTDLAAGVRAGLEHARPIPGLSGVRIDTCGTGGDNACSFNCSTAVALFLAEMGYQVVKHGNRAVSSSCGSADVLEALGLPLDTEPDQVASRLAADKFVFLFAPAYHPAFRHIMPVRRELGIRTLFNLMGPLLNPARPTHQLIGVGDPAFLFIMGEALLLTGVERALVVHGTGGYDELTTFGPARCYIIKDGIMEKTAINPQKLGFERHAPEDVTVKDKDHAVGVMREILAGNGPKAMAEMAALNLAACLYLLEEGKTLIECAEMARAAVKKGVGSRVLHA</sequence>
<feature type="binding site" evidence="3">
    <location>
        <position position="114"/>
    </location>
    <ligand>
        <name>anthranilate</name>
        <dbReference type="ChEBI" id="CHEBI:16567"/>
        <label>1</label>
    </ligand>
</feature>
<dbReference type="InterPro" id="IPR036320">
    <property type="entry name" value="Glycosyl_Trfase_fam3_N_dom_sf"/>
</dbReference>
<gene>
    <name evidence="3" type="primary">trpD</name>
    <name evidence="6" type="ORF">SAMN05660653_00722</name>
</gene>
<dbReference type="SUPFAM" id="SSF47648">
    <property type="entry name" value="Nucleoside phosphorylase/phosphoribosyltransferase N-terminal domain"/>
    <property type="match status" value="1"/>
</dbReference>
<feature type="binding site" evidence="3">
    <location>
        <position position="123"/>
    </location>
    <ligand>
        <name>5-phospho-alpha-D-ribose 1-diphosphate</name>
        <dbReference type="ChEBI" id="CHEBI:58017"/>
    </ligand>
</feature>
<evidence type="ECO:0000256" key="3">
    <source>
        <dbReference type="HAMAP-Rule" id="MF_00211"/>
    </source>
</evidence>
<feature type="binding site" evidence="3">
    <location>
        <position position="83"/>
    </location>
    <ligand>
        <name>5-phospho-alpha-D-ribose 1-diphosphate</name>
        <dbReference type="ChEBI" id="CHEBI:58017"/>
    </ligand>
</feature>
<dbReference type="InterPro" id="IPR035902">
    <property type="entry name" value="Nuc_phospho_transferase"/>
</dbReference>
<comment type="caution">
    <text evidence="3">Lacks conserved residue(s) required for the propagation of feature annotation.</text>
</comment>
<proteinExistence type="inferred from homology"/>
<dbReference type="Proteomes" id="UP000198771">
    <property type="component" value="Unassembled WGS sequence"/>
</dbReference>
<comment type="subunit">
    <text evidence="3">Homodimer.</text>
</comment>
<keyword evidence="3" id="KW-0479">Metal-binding</keyword>
<feature type="binding site" evidence="3">
    <location>
        <position position="83"/>
    </location>
    <ligand>
        <name>anthranilate</name>
        <dbReference type="ChEBI" id="CHEBI:16567"/>
        <label>1</label>
    </ligand>
</feature>
<dbReference type="OrthoDB" id="9806430at2"/>
<comment type="catalytic activity">
    <reaction evidence="3">
        <text>N-(5-phospho-beta-D-ribosyl)anthranilate + diphosphate = 5-phospho-alpha-D-ribose 1-diphosphate + anthranilate</text>
        <dbReference type="Rhea" id="RHEA:11768"/>
        <dbReference type="ChEBI" id="CHEBI:16567"/>
        <dbReference type="ChEBI" id="CHEBI:18277"/>
        <dbReference type="ChEBI" id="CHEBI:33019"/>
        <dbReference type="ChEBI" id="CHEBI:58017"/>
        <dbReference type="EC" id="2.4.2.18"/>
    </reaction>
</comment>
<dbReference type="HAMAP" id="MF_00211">
    <property type="entry name" value="TrpD"/>
    <property type="match status" value="1"/>
</dbReference>
<dbReference type="GO" id="GO:0005829">
    <property type="term" value="C:cytosol"/>
    <property type="evidence" value="ECO:0007669"/>
    <property type="project" value="TreeGrafter"/>
</dbReference>
<dbReference type="GO" id="GO:0000162">
    <property type="term" value="P:L-tryptophan biosynthetic process"/>
    <property type="evidence" value="ECO:0007669"/>
    <property type="project" value="UniProtKB-UniRule"/>
</dbReference>
<keyword evidence="3" id="KW-0460">Magnesium</keyword>
<dbReference type="RefSeq" id="WP_092117327.1">
    <property type="nucleotide sequence ID" value="NZ_FMXO01000003.1"/>
</dbReference>
<dbReference type="InterPro" id="IPR000312">
    <property type="entry name" value="Glycosyl_Trfase_fam3"/>
</dbReference>
<evidence type="ECO:0000256" key="1">
    <source>
        <dbReference type="ARBA" id="ARBA00022676"/>
    </source>
</evidence>
<feature type="binding site" evidence="3">
    <location>
        <position position="229"/>
    </location>
    <ligand>
        <name>Mg(2+)</name>
        <dbReference type="ChEBI" id="CHEBI:18420"/>
        <label>1</label>
    </ligand>
</feature>
<keyword evidence="3" id="KW-0028">Amino-acid biosynthesis</keyword>
<organism evidence="6 7">
    <name type="scientific">Desulfonatronum thiosulfatophilum</name>
    <dbReference type="NCBI Taxonomy" id="617002"/>
    <lineage>
        <taxon>Bacteria</taxon>
        <taxon>Pseudomonadati</taxon>
        <taxon>Thermodesulfobacteriota</taxon>
        <taxon>Desulfovibrionia</taxon>
        <taxon>Desulfovibrionales</taxon>
        <taxon>Desulfonatronaceae</taxon>
        <taxon>Desulfonatronum</taxon>
    </lineage>
</organism>
<feature type="binding site" evidence="3">
    <location>
        <begin position="111"/>
        <end position="119"/>
    </location>
    <ligand>
        <name>5-phospho-alpha-D-ribose 1-diphosphate</name>
        <dbReference type="ChEBI" id="CHEBI:58017"/>
    </ligand>
</feature>
<evidence type="ECO:0000313" key="7">
    <source>
        <dbReference type="Proteomes" id="UP000198771"/>
    </source>
</evidence>
<dbReference type="Gene3D" id="3.40.1030.10">
    <property type="entry name" value="Nucleoside phosphorylase/phosphoribosyltransferase catalytic domain"/>
    <property type="match status" value="1"/>
</dbReference>
<dbReference type="PANTHER" id="PTHR43285">
    <property type="entry name" value="ANTHRANILATE PHOSPHORIBOSYLTRANSFERASE"/>
    <property type="match status" value="1"/>
</dbReference>
<keyword evidence="7" id="KW-1185">Reference proteome</keyword>
<dbReference type="InterPro" id="IPR017459">
    <property type="entry name" value="Glycosyl_Trfase_fam3_N_dom"/>
</dbReference>
<dbReference type="Pfam" id="PF02885">
    <property type="entry name" value="Glycos_trans_3N"/>
    <property type="match status" value="1"/>
</dbReference>
<dbReference type="InterPro" id="IPR005940">
    <property type="entry name" value="Anthranilate_Pribosyl_Tfrase"/>
</dbReference>
<evidence type="ECO:0000313" key="6">
    <source>
        <dbReference type="EMBL" id="SDB14443.1"/>
    </source>
</evidence>
<dbReference type="AlphaFoldDB" id="A0A1G6B1S8"/>
<dbReference type="GO" id="GO:0000287">
    <property type="term" value="F:magnesium ion binding"/>
    <property type="evidence" value="ECO:0007669"/>
    <property type="project" value="UniProtKB-UniRule"/>
</dbReference>